<comment type="subcellular location">
    <subcellularLocation>
        <location evidence="1">Cell envelope</location>
    </subcellularLocation>
</comment>
<dbReference type="PROSITE" id="PS50005">
    <property type="entry name" value="TPR"/>
    <property type="match status" value="1"/>
</dbReference>
<dbReference type="InterPro" id="IPR019734">
    <property type="entry name" value="TPR_rpt"/>
</dbReference>
<feature type="transmembrane region" description="Helical" evidence="6">
    <location>
        <begin position="6"/>
        <end position="24"/>
    </location>
</feature>
<dbReference type="NCBIfam" id="TIGR03142">
    <property type="entry name" value="cytochro_ccmI"/>
    <property type="match status" value="1"/>
</dbReference>
<dbReference type="EMBL" id="CP100390">
    <property type="protein sequence ID" value="UZE94918.1"/>
    <property type="molecule type" value="Genomic_DNA"/>
</dbReference>
<sequence>MNDFWVVSVVLIIVALGFVLYPVVKVHRAKSTKNSETGQAALDRRSQNIVFFKDRLEEITAEKDAGSLTDSQFQQLKSELEAGLITDVDGLSHDESDQVQRSTVSTAAWGVTAVMLLCIPLASYALYAKWGALDGVEQFREYGNSVPSISEGMPKQNIDELLTALREKLEANPDNPEGWFMLARSSMNLEQYDQASYAFIRMAELLEKDQQDPSSIYGLAAQAEFFAQQAQMTDKVQELLDKAFSTNPDETNSLGLLGIAAFEGGRYEDAIKHWGRILEVDSENPSRDAIVAGINKARAALGLPEQVDKYSVSMNATAPETADNMAPVDTSANANIGVKVLVELDASFSRQVSANDTVFIIAKAVNGSPMPLAASRQTVADLPILVNLNDAMAMGPMAKISSAEEVTIIARISKSGQPGAMPGDLEGTQSPVPVGSSEVVKIVINEKVE</sequence>
<dbReference type="InterPro" id="IPR011990">
    <property type="entry name" value="TPR-like_helical_dom_sf"/>
</dbReference>
<reference evidence="9" key="1">
    <citation type="submission" date="2022-06" db="EMBL/GenBank/DDBJ databases">
        <title>Alkalimarinus sp. nov., isolated from gut of a Alitta virens.</title>
        <authorList>
            <person name="Yang A.I."/>
            <person name="Shin N.-R."/>
        </authorList>
    </citation>
    <scope>NUCLEOTIDE SEQUENCE</scope>
    <source>
        <strain evidence="9">A2M4</strain>
    </source>
</reference>
<feature type="transmembrane region" description="Helical" evidence="6">
    <location>
        <begin position="107"/>
        <end position="127"/>
    </location>
</feature>
<dbReference type="PANTHER" id="PTHR47870:SF4">
    <property type="entry name" value="CYTOCHROME C-TYPE BIOGENESIS PROTEIN CYCH"/>
    <property type="match status" value="1"/>
</dbReference>
<proteinExistence type="predicted"/>
<dbReference type="InterPro" id="IPR017560">
    <property type="entry name" value="Cyt_c_biogenesis_CcmI"/>
</dbReference>
<feature type="domain" description="Cytochrome c-type biogenesis protein H Ig-like" evidence="7">
    <location>
        <begin position="338"/>
        <end position="445"/>
    </location>
</feature>
<dbReference type="InterPro" id="IPR056412">
    <property type="entry name" value="Ig_CycH"/>
</dbReference>
<keyword evidence="6" id="KW-0472">Membrane</keyword>
<evidence type="ECO:0000256" key="5">
    <source>
        <dbReference type="PROSITE-ProRule" id="PRU00339"/>
    </source>
</evidence>
<dbReference type="RefSeq" id="WP_265046410.1">
    <property type="nucleotide sequence ID" value="NZ_CP100390.1"/>
</dbReference>
<evidence type="ECO:0000313" key="9">
    <source>
        <dbReference type="EMBL" id="UZE94918.1"/>
    </source>
</evidence>
<keyword evidence="10" id="KW-1185">Reference proteome</keyword>
<dbReference type="Gene3D" id="1.25.40.10">
    <property type="entry name" value="Tetratricopeptide repeat domain"/>
    <property type="match status" value="1"/>
</dbReference>
<evidence type="ECO:0000256" key="6">
    <source>
        <dbReference type="SAM" id="Phobius"/>
    </source>
</evidence>
<evidence type="ECO:0000256" key="1">
    <source>
        <dbReference type="ARBA" id="ARBA00004196"/>
    </source>
</evidence>
<keyword evidence="6" id="KW-0812">Transmembrane</keyword>
<gene>
    <name evidence="9" type="primary">ccmI</name>
    <name evidence="9" type="ORF">NKI27_12650</name>
</gene>
<name>A0ABY6MYK4_9ALTE</name>
<dbReference type="PANTHER" id="PTHR47870">
    <property type="entry name" value="CYTOCHROME C-TYPE BIOGENESIS PROTEIN CCMH"/>
    <property type="match status" value="1"/>
</dbReference>
<dbReference type="InterPro" id="IPR051263">
    <property type="entry name" value="C-type_cytochrome_biogenesis"/>
</dbReference>
<evidence type="ECO:0000256" key="2">
    <source>
        <dbReference type="ARBA" id="ARBA00022737"/>
    </source>
</evidence>
<dbReference type="InterPro" id="IPR056413">
    <property type="entry name" value="TPR_CcmH_CycH"/>
</dbReference>
<keyword evidence="3" id="KW-0201">Cytochrome c-type biogenesis</keyword>
<dbReference type="SUPFAM" id="SSF48452">
    <property type="entry name" value="TPR-like"/>
    <property type="match status" value="1"/>
</dbReference>
<organism evidence="9 10">
    <name type="scientific">Alkalimarinus alittae</name>
    <dbReference type="NCBI Taxonomy" id="2961619"/>
    <lineage>
        <taxon>Bacteria</taxon>
        <taxon>Pseudomonadati</taxon>
        <taxon>Pseudomonadota</taxon>
        <taxon>Gammaproteobacteria</taxon>
        <taxon>Alteromonadales</taxon>
        <taxon>Alteromonadaceae</taxon>
        <taxon>Alkalimarinus</taxon>
    </lineage>
</organism>
<feature type="domain" description="Cytochrome c-type biogenesis protein H TPR" evidence="8">
    <location>
        <begin position="151"/>
        <end position="284"/>
    </location>
</feature>
<protein>
    <submittedName>
        <fullName evidence="9">C-type cytochrome biogenesis protein CcmI</fullName>
    </submittedName>
</protein>
<evidence type="ECO:0000313" key="10">
    <source>
        <dbReference type="Proteomes" id="UP001163739"/>
    </source>
</evidence>
<evidence type="ECO:0000259" key="7">
    <source>
        <dbReference type="Pfam" id="PF23892"/>
    </source>
</evidence>
<dbReference type="Pfam" id="PF23892">
    <property type="entry name" value="Ig_CycH"/>
    <property type="match status" value="1"/>
</dbReference>
<keyword evidence="2" id="KW-0677">Repeat</keyword>
<keyword evidence="4 5" id="KW-0802">TPR repeat</keyword>
<accession>A0ABY6MYK4</accession>
<evidence type="ECO:0000256" key="4">
    <source>
        <dbReference type="ARBA" id="ARBA00022803"/>
    </source>
</evidence>
<dbReference type="SMART" id="SM00028">
    <property type="entry name" value="TPR"/>
    <property type="match status" value="2"/>
</dbReference>
<evidence type="ECO:0000256" key="3">
    <source>
        <dbReference type="ARBA" id="ARBA00022748"/>
    </source>
</evidence>
<dbReference type="Proteomes" id="UP001163739">
    <property type="component" value="Chromosome"/>
</dbReference>
<dbReference type="Pfam" id="PF23914">
    <property type="entry name" value="TPR_CcmH_CycH"/>
    <property type="match status" value="1"/>
</dbReference>
<feature type="repeat" description="TPR" evidence="5">
    <location>
        <begin position="251"/>
        <end position="284"/>
    </location>
</feature>
<evidence type="ECO:0000259" key="8">
    <source>
        <dbReference type="Pfam" id="PF23914"/>
    </source>
</evidence>
<keyword evidence="6" id="KW-1133">Transmembrane helix</keyword>